<keyword evidence="6" id="KW-1185">Reference proteome</keyword>
<evidence type="ECO:0000259" key="4">
    <source>
        <dbReference type="Pfam" id="PF14905"/>
    </source>
</evidence>
<proteinExistence type="predicted"/>
<sequence length="230" mass="26386">NDKNVLHFTSSLSFSPNKTFDNTVYSRIRESGNEDNSLLTESSLDDDLSNVALDLEYKHLLDKAGAEVSAKVHYTRFDQNRDQAIFTTFQEFDGPLDENSFFTDADQSINIYTAQLDYITPIGGTSFESGLKASIIDSESRIDYMGAYPDIEEGALQWDEFLYDEKIYAGYVSIAKDWSKWSAKAGLRGEYTDRTGDSRSMEQIDDREYFELFPTFYLQHNFNENHSLTF</sequence>
<comment type="subcellular location">
    <subcellularLocation>
        <location evidence="1">Cell outer membrane</location>
    </subcellularLocation>
</comment>
<keyword evidence="3" id="KW-0998">Cell outer membrane</keyword>
<organism evidence="5 6">
    <name type="scientific">Salinimicrobium oceani</name>
    <dbReference type="NCBI Taxonomy" id="2722702"/>
    <lineage>
        <taxon>Bacteria</taxon>
        <taxon>Pseudomonadati</taxon>
        <taxon>Bacteroidota</taxon>
        <taxon>Flavobacteriia</taxon>
        <taxon>Flavobacteriales</taxon>
        <taxon>Flavobacteriaceae</taxon>
        <taxon>Salinimicrobium</taxon>
    </lineage>
</organism>
<dbReference type="Pfam" id="PF14905">
    <property type="entry name" value="OMP_b-brl_3"/>
    <property type="match status" value="1"/>
</dbReference>
<keyword evidence="2" id="KW-0472">Membrane</keyword>
<protein>
    <submittedName>
        <fullName evidence="5">Outer membrane beta-barrel protein</fullName>
    </submittedName>
</protein>
<reference evidence="5 6" key="1">
    <citation type="submission" date="2020-03" db="EMBL/GenBank/DDBJ databases">
        <title>Salinimicrobium sp. nov, isolated from SCS.</title>
        <authorList>
            <person name="Cao W.R."/>
        </authorList>
    </citation>
    <scope>NUCLEOTIDE SEQUENCE [LARGE SCALE GENOMIC DNA]</scope>
    <source>
        <strain evidence="6">J15B91</strain>
    </source>
</reference>
<feature type="domain" description="Outer membrane protein beta-barrel" evidence="4">
    <location>
        <begin position="59"/>
        <end position="229"/>
    </location>
</feature>
<evidence type="ECO:0000313" key="5">
    <source>
        <dbReference type="EMBL" id="NJW54403.1"/>
    </source>
</evidence>
<gene>
    <name evidence="5" type="ORF">HC175_15950</name>
</gene>
<dbReference type="Gene3D" id="2.40.170.20">
    <property type="entry name" value="TonB-dependent receptor, beta-barrel domain"/>
    <property type="match status" value="1"/>
</dbReference>
<evidence type="ECO:0000256" key="3">
    <source>
        <dbReference type="ARBA" id="ARBA00023237"/>
    </source>
</evidence>
<accession>A0ABX1D5C7</accession>
<evidence type="ECO:0000313" key="6">
    <source>
        <dbReference type="Proteomes" id="UP000703674"/>
    </source>
</evidence>
<name>A0ABX1D5C7_9FLAO</name>
<evidence type="ECO:0000256" key="2">
    <source>
        <dbReference type="ARBA" id="ARBA00023136"/>
    </source>
</evidence>
<dbReference type="RefSeq" id="WP_168139404.1">
    <property type="nucleotide sequence ID" value="NZ_JAAVJR010000152.1"/>
</dbReference>
<evidence type="ECO:0000256" key="1">
    <source>
        <dbReference type="ARBA" id="ARBA00004442"/>
    </source>
</evidence>
<comment type="caution">
    <text evidence="5">The sequence shown here is derived from an EMBL/GenBank/DDBJ whole genome shotgun (WGS) entry which is preliminary data.</text>
</comment>
<feature type="non-terminal residue" evidence="5">
    <location>
        <position position="1"/>
    </location>
</feature>
<feature type="non-terminal residue" evidence="5">
    <location>
        <position position="230"/>
    </location>
</feature>
<dbReference type="InterPro" id="IPR036942">
    <property type="entry name" value="Beta-barrel_TonB_sf"/>
</dbReference>
<dbReference type="EMBL" id="JAAVJR010000152">
    <property type="protein sequence ID" value="NJW54403.1"/>
    <property type="molecule type" value="Genomic_DNA"/>
</dbReference>
<dbReference type="Proteomes" id="UP000703674">
    <property type="component" value="Unassembled WGS sequence"/>
</dbReference>
<dbReference type="SUPFAM" id="SSF56935">
    <property type="entry name" value="Porins"/>
    <property type="match status" value="1"/>
</dbReference>
<dbReference type="InterPro" id="IPR041700">
    <property type="entry name" value="OMP_b-brl_3"/>
</dbReference>